<dbReference type="PANTHER" id="PTHR43658:SF8">
    <property type="entry name" value="17-BETA-HYDROXYSTEROID DEHYDROGENASE 14-RELATED"/>
    <property type="match status" value="1"/>
</dbReference>
<gene>
    <name evidence="5" type="ORF">MUO15_15055</name>
</gene>
<evidence type="ECO:0000256" key="1">
    <source>
        <dbReference type="ARBA" id="ARBA00006484"/>
    </source>
</evidence>
<dbReference type="SUPFAM" id="SSF51735">
    <property type="entry name" value="NAD(P)-binding Rossmann-fold domains"/>
    <property type="match status" value="1"/>
</dbReference>
<organism evidence="5 6">
    <name type="scientific">Halobacillus amylolyticus</name>
    <dbReference type="NCBI Taxonomy" id="2932259"/>
    <lineage>
        <taxon>Bacteria</taxon>
        <taxon>Bacillati</taxon>
        <taxon>Bacillota</taxon>
        <taxon>Bacilli</taxon>
        <taxon>Bacillales</taxon>
        <taxon>Bacillaceae</taxon>
        <taxon>Halobacillus</taxon>
    </lineage>
</organism>
<accession>A0ABY4H7S4</accession>
<sequence>MDVRNVVAVVTGGASGLGEATVRTIVGKGGRAIIADRDLEKGRSLAEELGSQALFHKVDVTSEQQVSNMLTEAISHFGKVTALVNCAGVAIGEKVLNKEGVHGLASFQNVIEVNLIGTFNMIRLVSERMKENGSNDDGERGVIINTASIAAFEGQVGQAAYSASKGGVVGLTLPISRELARHGIRVMTIAPGLFDTPMFETLPDSAKKLLGETTPFPMRLGHPGEYGKLVHSIIDNPMLNGEVIRLDGAIRMQPN</sequence>
<dbReference type="Gene3D" id="3.40.50.720">
    <property type="entry name" value="NAD(P)-binding Rossmann-like Domain"/>
    <property type="match status" value="1"/>
</dbReference>
<dbReference type="PROSITE" id="PS00061">
    <property type="entry name" value="ADH_SHORT"/>
    <property type="match status" value="1"/>
</dbReference>
<dbReference type="Pfam" id="PF00106">
    <property type="entry name" value="adh_short"/>
    <property type="match status" value="1"/>
</dbReference>
<keyword evidence="6" id="KW-1185">Reference proteome</keyword>
<dbReference type="Proteomes" id="UP000830326">
    <property type="component" value="Chromosome"/>
</dbReference>
<dbReference type="CDD" id="cd05371">
    <property type="entry name" value="HSD10-like_SDR_c"/>
    <property type="match status" value="1"/>
</dbReference>
<evidence type="ECO:0000313" key="6">
    <source>
        <dbReference type="Proteomes" id="UP000830326"/>
    </source>
</evidence>
<dbReference type="InterPro" id="IPR057326">
    <property type="entry name" value="KR_dom"/>
</dbReference>
<evidence type="ECO:0000256" key="2">
    <source>
        <dbReference type="ARBA" id="ARBA00023002"/>
    </source>
</evidence>
<evidence type="ECO:0000259" key="4">
    <source>
        <dbReference type="SMART" id="SM00822"/>
    </source>
</evidence>
<dbReference type="EMBL" id="CP095075">
    <property type="protein sequence ID" value="UOR10915.1"/>
    <property type="molecule type" value="Genomic_DNA"/>
</dbReference>
<feature type="domain" description="Ketoreductase" evidence="4">
    <location>
        <begin position="6"/>
        <end position="192"/>
    </location>
</feature>
<dbReference type="PANTHER" id="PTHR43658">
    <property type="entry name" value="SHORT-CHAIN DEHYDROGENASE/REDUCTASE"/>
    <property type="match status" value="1"/>
</dbReference>
<name>A0ABY4H7S4_9BACI</name>
<evidence type="ECO:0000256" key="3">
    <source>
        <dbReference type="RuleBase" id="RU000363"/>
    </source>
</evidence>
<keyword evidence="2" id="KW-0560">Oxidoreductase</keyword>
<dbReference type="InterPro" id="IPR036291">
    <property type="entry name" value="NAD(P)-bd_dom_sf"/>
</dbReference>
<dbReference type="InterPro" id="IPR020904">
    <property type="entry name" value="Sc_DH/Rdtase_CS"/>
</dbReference>
<dbReference type="InterPro" id="IPR002347">
    <property type="entry name" value="SDR_fam"/>
</dbReference>
<protein>
    <submittedName>
        <fullName evidence="5">3-hydroxyacyl-CoA dehydrogenase</fullName>
    </submittedName>
</protein>
<dbReference type="PRINTS" id="PR00081">
    <property type="entry name" value="GDHRDH"/>
</dbReference>
<reference evidence="5" key="1">
    <citation type="submission" date="2022-04" db="EMBL/GenBank/DDBJ databases">
        <title>Halobacillus sp. isolated from saltern.</title>
        <authorList>
            <person name="Won M."/>
            <person name="Lee C.-M."/>
            <person name="Woen H.-Y."/>
            <person name="Kwon S.-W."/>
        </authorList>
    </citation>
    <scope>NUCLEOTIDE SEQUENCE</scope>
    <source>
        <strain evidence="5">SSHM10-5</strain>
    </source>
</reference>
<proteinExistence type="inferred from homology"/>
<dbReference type="SMART" id="SM00822">
    <property type="entry name" value="PKS_KR"/>
    <property type="match status" value="1"/>
</dbReference>
<dbReference type="RefSeq" id="WP_245030377.1">
    <property type="nucleotide sequence ID" value="NZ_CP095075.1"/>
</dbReference>
<comment type="similarity">
    <text evidence="1 3">Belongs to the short-chain dehydrogenases/reductases (SDR) family.</text>
</comment>
<dbReference type="PRINTS" id="PR00080">
    <property type="entry name" value="SDRFAMILY"/>
</dbReference>
<evidence type="ECO:0000313" key="5">
    <source>
        <dbReference type="EMBL" id="UOR10915.1"/>
    </source>
</evidence>